<dbReference type="EMBL" id="FMAJ01000012">
    <property type="protein sequence ID" value="SCB60644.1"/>
    <property type="molecule type" value="Genomic_DNA"/>
</dbReference>
<gene>
    <name evidence="1" type="ORF">GA0061105_11232</name>
</gene>
<name>A0A1C3Y8B7_9HYPH</name>
<evidence type="ECO:0000313" key="1">
    <source>
        <dbReference type="EMBL" id="SCB60644.1"/>
    </source>
</evidence>
<dbReference type="STRING" id="1138170.GA0061105_11232"/>
<sequence length="76" mass="8221">MAAEGVKANAVFGAVMTASPIKGLSTEHYQMKTTFAAWDYLSAEIVTVTLGGKSVAALMSPKPRHLRRRAAGTRWR</sequence>
<accession>A0A1C3Y8B7</accession>
<evidence type="ECO:0000313" key="2">
    <source>
        <dbReference type="Proteomes" id="UP000198723"/>
    </source>
</evidence>
<dbReference type="AlphaFoldDB" id="A0A1C3Y8B7"/>
<dbReference type="Proteomes" id="UP000198723">
    <property type="component" value="Unassembled WGS sequence"/>
</dbReference>
<organism evidence="1 2">
    <name type="scientific">Rhizobium aethiopicum</name>
    <dbReference type="NCBI Taxonomy" id="1138170"/>
    <lineage>
        <taxon>Bacteria</taxon>
        <taxon>Pseudomonadati</taxon>
        <taxon>Pseudomonadota</taxon>
        <taxon>Alphaproteobacteria</taxon>
        <taxon>Hyphomicrobiales</taxon>
        <taxon>Rhizobiaceae</taxon>
        <taxon>Rhizobium/Agrobacterium group</taxon>
        <taxon>Rhizobium</taxon>
    </lineage>
</organism>
<proteinExistence type="predicted"/>
<reference evidence="1 2" key="1">
    <citation type="submission" date="2016-08" db="EMBL/GenBank/DDBJ databases">
        <authorList>
            <person name="Seilhamer J.J."/>
        </authorList>
    </citation>
    <scope>NUCLEOTIDE SEQUENCE [LARGE SCALE GENOMIC DNA]</scope>
    <source>
        <strain evidence="1 2">HBR26</strain>
    </source>
</reference>
<protein>
    <submittedName>
        <fullName evidence="1">Uncharacterized protein</fullName>
    </submittedName>
</protein>